<feature type="region of interest" description="Disordered" evidence="1">
    <location>
        <begin position="162"/>
        <end position="199"/>
    </location>
</feature>
<feature type="compositionally biased region" description="Polar residues" evidence="1">
    <location>
        <begin position="172"/>
        <end position="199"/>
    </location>
</feature>
<keyword evidence="3" id="KW-1185">Reference proteome</keyword>
<organism evidence="2 3">
    <name type="scientific">Paspalum notatum var. saurae</name>
    <dbReference type="NCBI Taxonomy" id="547442"/>
    <lineage>
        <taxon>Eukaryota</taxon>
        <taxon>Viridiplantae</taxon>
        <taxon>Streptophyta</taxon>
        <taxon>Embryophyta</taxon>
        <taxon>Tracheophyta</taxon>
        <taxon>Spermatophyta</taxon>
        <taxon>Magnoliopsida</taxon>
        <taxon>Liliopsida</taxon>
        <taxon>Poales</taxon>
        <taxon>Poaceae</taxon>
        <taxon>PACMAD clade</taxon>
        <taxon>Panicoideae</taxon>
        <taxon>Andropogonodae</taxon>
        <taxon>Paspaleae</taxon>
        <taxon>Paspalinae</taxon>
        <taxon>Paspalum</taxon>
    </lineage>
</organism>
<name>A0AAQ3UNZ8_PASNO</name>
<evidence type="ECO:0000313" key="2">
    <source>
        <dbReference type="EMBL" id="WVZ94853.1"/>
    </source>
</evidence>
<evidence type="ECO:0008006" key="4">
    <source>
        <dbReference type="Google" id="ProtNLM"/>
    </source>
</evidence>
<dbReference type="Proteomes" id="UP001341281">
    <property type="component" value="Chromosome 09"/>
</dbReference>
<accession>A0AAQ3UNZ8</accession>
<proteinExistence type="predicted"/>
<sequence>MAEFGKGTPQIGLRFKTPDEAWQFWVAYGRHAGFDVRKRCQQFVCSKEGHRRKGQTDHVTKCFRAETRTVQAFEIETADDSGIRPKAARVGLPSNGWDWDRAQTGPDDEQRHPAIYPSTIFLFNDADTWRWGRGSDSLCRHSGHISLLPSVFSTQEPWNMCRHPGHAAAPPDSSNDSKQMQHSSWPPTLPSVITTGSGR</sequence>
<dbReference type="EMBL" id="CP144753">
    <property type="protein sequence ID" value="WVZ94853.1"/>
    <property type="molecule type" value="Genomic_DNA"/>
</dbReference>
<evidence type="ECO:0000256" key="1">
    <source>
        <dbReference type="SAM" id="MobiDB-lite"/>
    </source>
</evidence>
<evidence type="ECO:0000313" key="3">
    <source>
        <dbReference type="Proteomes" id="UP001341281"/>
    </source>
</evidence>
<gene>
    <name evidence="2" type="ORF">U9M48_040690</name>
</gene>
<reference evidence="2 3" key="1">
    <citation type="submission" date="2024-02" db="EMBL/GenBank/DDBJ databases">
        <title>High-quality chromosome-scale genome assembly of Pensacola bahiagrass (Paspalum notatum Flugge var. saurae).</title>
        <authorList>
            <person name="Vega J.M."/>
            <person name="Podio M."/>
            <person name="Orjuela J."/>
            <person name="Siena L.A."/>
            <person name="Pessino S.C."/>
            <person name="Combes M.C."/>
            <person name="Mariac C."/>
            <person name="Albertini E."/>
            <person name="Pupilli F."/>
            <person name="Ortiz J.P.A."/>
            <person name="Leblanc O."/>
        </authorList>
    </citation>
    <scope>NUCLEOTIDE SEQUENCE [LARGE SCALE GENOMIC DNA]</scope>
    <source>
        <strain evidence="2">R1</strain>
        <tissue evidence="2">Leaf</tissue>
    </source>
</reference>
<dbReference type="AlphaFoldDB" id="A0AAQ3UNZ8"/>
<protein>
    <recommendedName>
        <fullName evidence="4">FAR1 domain-containing protein</fullName>
    </recommendedName>
</protein>